<dbReference type="GO" id="GO:0050892">
    <property type="term" value="P:intestinal absorption"/>
    <property type="evidence" value="ECO:0007669"/>
    <property type="project" value="TreeGrafter"/>
</dbReference>
<proteinExistence type="inferred from homology"/>
<evidence type="ECO:0000256" key="11">
    <source>
        <dbReference type="ARBA" id="ARBA00022949"/>
    </source>
</evidence>
<evidence type="ECO:0000256" key="12">
    <source>
        <dbReference type="ARBA" id="ARBA00022989"/>
    </source>
</evidence>
<comment type="subunit">
    <text evidence="18">Interacts with the ninth PDZ domain of MPDZ. Interacts with the first PDZ domain of PARD3. The association between PARD3 and PARD6B probably disrupts this interaction. Interacts with ITGAL (via I-domain). Interacts with CD151.</text>
</comment>
<evidence type="ECO:0000256" key="19">
    <source>
        <dbReference type="SAM" id="Phobius"/>
    </source>
</evidence>
<dbReference type="Gene3D" id="2.60.40.10">
    <property type="entry name" value="Immunoglobulins"/>
    <property type="match status" value="2"/>
</dbReference>
<evidence type="ECO:0000313" key="22">
    <source>
        <dbReference type="Proteomes" id="UP001066276"/>
    </source>
</evidence>
<keyword evidence="6" id="KW-1003">Cell membrane</keyword>
<dbReference type="PANTHER" id="PTHR45113:SF1">
    <property type="entry name" value="JUNCTIONAL ADHESION MOLECULE A"/>
    <property type="match status" value="1"/>
</dbReference>
<protein>
    <recommendedName>
        <fullName evidence="4">Junctional adhesion molecule A</fullName>
    </recommendedName>
    <alternativeName>
        <fullName evidence="17">Junctional adhesion molecule 1</fullName>
    </alternativeName>
</protein>
<evidence type="ECO:0000256" key="8">
    <source>
        <dbReference type="ARBA" id="ARBA00022692"/>
    </source>
</evidence>
<keyword evidence="12 19" id="KW-1133">Transmembrane helix</keyword>
<organism evidence="21 22">
    <name type="scientific">Pleurodeles waltl</name>
    <name type="common">Iberian ribbed newt</name>
    <dbReference type="NCBI Taxonomy" id="8319"/>
    <lineage>
        <taxon>Eukaryota</taxon>
        <taxon>Metazoa</taxon>
        <taxon>Chordata</taxon>
        <taxon>Craniata</taxon>
        <taxon>Vertebrata</taxon>
        <taxon>Euteleostomi</taxon>
        <taxon>Amphibia</taxon>
        <taxon>Batrachia</taxon>
        <taxon>Caudata</taxon>
        <taxon>Salamandroidea</taxon>
        <taxon>Salamandridae</taxon>
        <taxon>Pleurodelinae</taxon>
        <taxon>Pleurodeles</taxon>
    </lineage>
</organism>
<dbReference type="AlphaFoldDB" id="A0AAV7KQF2"/>
<dbReference type="GO" id="GO:0090557">
    <property type="term" value="P:establishment of endothelial intestinal barrier"/>
    <property type="evidence" value="ECO:0007669"/>
    <property type="project" value="TreeGrafter"/>
</dbReference>
<sequence length="326" mass="35448">MGPNVVEADSWNLNKDDLQDNQNLDTMAKEEKREIMAGSLGGIATLLLLAFCSRSVVIGQVTTTTPNQDVKENASVDFVCTANFASPKWRWKFQDKEGSKKLVFIDEKFTDDYASRATLTGTGIRINGVTRKDTGEYTCDATGANNAFGEATMKLTVQVPPSTPVMQVPTSVTTGSEAVLRCIENDGSPPSTFKWFKNKTLMPENPKSLPMFQNSSYTLDPKSGVLHFSTTTKDDIGDYYCEASNPLGSASSKPVLMEIHDTNVGGIVAAVVIVLLILALIGVGLWFAYSRGYIGKKSGTGKKVIYSTPSETRSDRNFQQTSSFVV</sequence>
<keyword evidence="5" id="KW-0796">Tight junction</keyword>
<keyword evidence="9" id="KW-0732">Signal</keyword>
<keyword evidence="8 19" id="KW-0812">Transmembrane</keyword>
<comment type="subcellular location">
    <subcellularLocation>
        <location evidence="2">Cell junction</location>
        <location evidence="2">Tight junction</location>
    </subcellularLocation>
    <subcellularLocation>
        <location evidence="1">Cell membrane</location>
        <topology evidence="1">Single-pass type I membrane protein</topology>
    </subcellularLocation>
</comment>
<dbReference type="InterPro" id="IPR036179">
    <property type="entry name" value="Ig-like_dom_sf"/>
</dbReference>
<dbReference type="PROSITE" id="PS50835">
    <property type="entry name" value="IG_LIKE"/>
    <property type="match status" value="2"/>
</dbReference>
<feature type="domain" description="Ig-like" evidence="20">
    <location>
        <begin position="161"/>
        <end position="257"/>
    </location>
</feature>
<dbReference type="EMBL" id="JANPWB010000016">
    <property type="protein sequence ID" value="KAJ1080842.1"/>
    <property type="molecule type" value="Genomic_DNA"/>
</dbReference>
<dbReference type="GO" id="GO:0090559">
    <property type="term" value="P:regulation of membrane permeability"/>
    <property type="evidence" value="ECO:0007669"/>
    <property type="project" value="TreeGrafter"/>
</dbReference>
<evidence type="ECO:0000313" key="21">
    <source>
        <dbReference type="EMBL" id="KAJ1080842.1"/>
    </source>
</evidence>
<dbReference type="InterPro" id="IPR007110">
    <property type="entry name" value="Ig-like_dom"/>
</dbReference>
<gene>
    <name evidence="21" type="ORF">NDU88_001031</name>
</gene>
<evidence type="ECO:0000256" key="7">
    <source>
        <dbReference type="ARBA" id="ARBA00022553"/>
    </source>
</evidence>
<comment type="similarity">
    <text evidence="3">Belongs to the immunoglobulin superfamily.</text>
</comment>
<accession>A0AAV7KQF2</accession>
<evidence type="ECO:0000256" key="4">
    <source>
        <dbReference type="ARBA" id="ARBA00016608"/>
    </source>
</evidence>
<evidence type="ECO:0000256" key="1">
    <source>
        <dbReference type="ARBA" id="ARBA00004251"/>
    </source>
</evidence>
<keyword evidence="7" id="KW-0597">Phosphoprotein</keyword>
<evidence type="ECO:0000256" key="6">
    <source>
        <dbReference type="ARBA" id="ARBA00022475"/>
    </source>
</evidence>
<feature type="transmembrane region" description="Helical" evidence="19">
    <location>
        <begin position="264"/>
        <end position="289"/>
    </location>
</feature>
<keyword evidence="15" id="KW-0325">Glycoprotein</keyword>
<evidence type="ECO:0000256" key="13">
    <source>
        <dbReference type="ARBA" id="ARBA00023136"/>
    </source>
</evidence>
<feature type="transmembrane region" description="Helical" evidence="19">
    <location>
        <begin position="35"/>
        <end position="57"/>
    </location>
</feature>
<evidence type="ECO:0000256" key="18">
    <source>
        <dbReference type="ARBA" id="ARBA00046718"/>
    </source>
</evidence>
<dbReference type="GO" id="GO:0005923">
    <property type="term" value="C:bicellular tight junction"/>
    <property type="evidence" value="ECO:0007669"/>
    <property type="project" value="UniProtKB-SubCell"/>
</dbReference>
<keyword evidence="11" id="KW-0965">Cell junction</keyword>
<evidence type="ECO:0000256" key="14">
    <source>
        <dbReference type="ARBA" id="ARBA00023157"/>
    </source>
</evidence>
<evidence type="ECO:0000256" key="16">
    <source>
        <dbReference type="ARBA" id="ARBA00023319"/>
    </source>
</evidence>
<dbReference type="InterPro" id="IPR013783">
    <property type="entry name" value="Ig-like_fold"/>
</dbReference>
<keyword evidence="14" id="KW-1015">Disulfide bond</keyword>
<dbReference type="GO" id="GO:0005886">
    <property type="term" value="C:plasma membrane"/>
    <property type="evidence" value="ECO:0007669"/>
    <property type="project" value="UniProtKB-SubCell"/>
</dbReference>
<comment type="caution">
    <text evidence="21">The sequence shown here is derived from an EMBL/GenBank/DDBJ whole genome shotgun (WGS) entry which is preliminary data.</text>
</comment>
<evidence type="ECO:0000256" key="9">
    <source>
        <dbReference type="ARBA" id="ARBA00022729"/>
    </source>
</evidence>
<dbReference type="SMART" id="SM00409">
    <property type="entry name" value="IG"/>
    <property type="match status" value="2"/>
</dbReference>
<evidence type="ECO:0000256" key="10">
    <source>
        <dbReference type="ARBA" id="ARBA00022737"/>
    </source>
</evidence>
<keyword evidence="22" id="KW-1185">Reference proteome</keyword>
<evidence type="ECO:0000256" key="3">
    <source>
        <dbReference type="ARBA" id="ARBA00008637"/>
    </source>
</evidence>
<evidence type="ECO:0000256" key="17">
    <source>
        <dbReference type="ARBA" id="ARBA00030590"/>
    </source>
</evidence>
<evidence type="ECO:0000256" key="15">
    <source>
        <dbReference type="ARBA" id="ARBA00023180"/>
    </source>
</evidence>
<dbReference type="SUPFAM" id="SSF48726">
    <property type="entry name" value="Immunoglobulin"/>
    <property type="match status" value="2"/>
</dbReference>
<evidence type="ECO:0000259" key="20">
    <source>
        <dbReference type="PROSITE" id="PS50835"/>
    </source>
</evidence>
<evidence type="ECO:0000256" key="2">
    <source>
        <dbReference type="ARBA" id="ARBA00004435"/>
    </source>
</evidence>
<evidence type="ECO:0000256" key="5">
    <source>
        <dbReference type="ARBA" id="ARBA00022427"/>
    </source>
</evidence>
<dbReference type="SMART" id="SM00408">
    <property type="entry name" value="IGc2"/>
    <property type="match status" value="2"/>
</dbReference>
<keyword evidence="16" id="KW-0393">Immunoglobulin domain</keyword>
<keyword evidence="13 19" id="KW-0472">Membrane</keyword>
<dbReference type="Pfam" id="PF13927">
    <property type="entry name" value="Ig_3"/>
    <property type="match status" value="2"/>
</dbReference>
<reference evidence="21" key="1">
    <citation type="journal article" date="2022" name="bioRxiv">
        <title>Sequencing and chromosome-scale assembly of the giantPleurodeles waltlgenome.</title>
        <authorList>
            <person name="Brown T."/>
            <person name="Elewa A."/>
            <person name="Iarovenko S."/>
            <person name="Subramanian E."/>
            <person name="Araus A.J."/>
            <person name="Petzold A."/>
            <person name="Susuki M."/>
            <person name="Suzuki K.-i.T."/>
            <person name="Hayashi T."/>
            <person name="Toyoda A."/>
            <person name="Oliveira C."/>
            <person name="Osipova E."/>
            <person name="Leigh N.D."/>
            <person name="Simon A."/>
            <person name="Yun M.H."/>
        </authorList>
    </citation>
    <scope>NUCLEOTIDE SEQUENCE</scope>
    <source>
        <strain evidence="21">20211129_DDA</strain>
        <tissue evidence="21">Liver</tissue>
    </source>
</reference>
<dbReference type="Proteomes" id="UP001066276">
    <property type="component" value="Chromosome 12"/>
</dbReference>
<feature type="domain" description="Ig-like" evidence="20">
    <location>
        <begin position="59"/>
        <end position="156"/>
    </location>
</feature>
<dbReference type="GO" id="GO:0007155">
    <property type="term" value="P:cell adhesion"/>
    <property type="evidence" value="ECO:0007669"/>
    <property type="project" value="InterPro"/>
</dbReference>
<name>A0AAV7KQF2_PLEWA</name>
<dbReference type="InterPro" id="IPR042456">
    <property type="entry name" value="F11R"/>
</dbReference>
<keyword evidence="10" id="KW-0677">Repeat</keyword>
<dbReference type="InterPro" id="IPR003599">
    <property type="entry name" value="Ig_sub"/>
</dbReference>
<dbReference type="PANTHER" id="PTHR45113">
    <property type="entry name" value="JUNCTIONAL ADHESION MOLECULE A"/>
    <property type="match status" value="1"/>
</dbReference>
<dbReference type="FunFam" id="2.60.40.10:FF:000342">
    <property type="entry name" value="Junctional adhesion molecule A"/>
    <property type="match status" value="1"/>
</dbReference>
<dbReference type="InterPro" id="IPR003598">
    <property type="entry name" value="Ig_sub2"/>
</dbReference>